<organism evidence="2 3">
    <name type="scientific">Sphaeroforma arctica JP610</name>
    <dbReference type="NCBI Taxonomy" id="667725"/>
    <lineage>
        <taxon>Eukaryota</taxon>
        <taxon>Ichthyosporea</taxon>
        <taxon>Ichthyophonida</taxon>
        <taxon>Sphaeroforma</taxon>
    </lineage>
</organism>
<proteinExistence type="predicted"/>
<name>A0A0L0GHC8_9EUKA</name>
<keyword evidence="3" id="KW-1185">Reference proteome</keyword>
<gene>
    <name evidence="2" type="ORF">SARC_00177</name>
</gene>
<evidence type="ECO:0000313" key="3">
    <source>
        <dbReference type="Proteomes" id="UP000054560"/>
    </source>
</evidence>
<dbReference type="GeneID" id="25900681"/>
<protein>
    <submittedName>
        <fullName evidence="2">Uncharacterized protein</fullName>
    </submittedName>
</protein>
<dbReference type="AlphaFoldDB" id="A0A0L0GHC8"/>
<feature type="compositionally biased region" description="Polar residues" evidence="1">
    <location>
        <begin position="27"/>
        <end position="38"/>
    </location>
</feature>
<dbReference type="Proteomes" id="UP000054560">
    <property type="component" value="Unassembled WGS sequence"/>
</dbReference>
<feature type="region of interest" description="Disordered" evidence="1">
    <location>
        <begin position="12"/>
        <end position="49"/>
    </location>
</feature>
<reference evidence="2 3" key="1">
    <citation type="submission" date="2011-02" db="EMBL/GenBank/DDBJ databases">
        <title>The Genome Sequence of Sphaeroforma arctica JP610.</title>
        <authorList>
            <consortium name="The Broad Institute Genome Sequencing Platform"/>
            <person name="Russ C."/>
            <person name="Cuomo C."/>
            <person name="Young S.K."/>
            <person name="Zeng Q."/>
            <person name="Gargeya S."/>
            <person name="Alvarado L."/>
            <person name="Berlin A."/>
            <person name="Chapman S.B."/>
            <person name="Chen Z."/>
            <person name="Freedman E."/>
            <person name="Gellesch M."/>
            <person name="Goldberg J."/>
            <person name="Griggs A."/>
            <person name="Gujja S."/>
            <person name="Heilman E."/>
            <person name="Heiman D."/>
            <person name="Howarth C."/>
            <person name="Mehta T."/>
            <person name="Neiman D."/>
            <person name="Pearson M."/>
            <person name="Roberts A."/>
            <person name="Saif S."/>
            <person name="Shea T."/>
            <person name="Shenoy N."/>
            <person name="Sisk P."/>
            <person name="Stolte C."/>
            <person name="Sykes S."/>
            <person name="White J."/>
            <person name="Yandava C."/>
            <person name="Burger G."/>
            <person name="Gray M.W."/>
            <person name="Holland P.W.H."/>
            <person name="King N."/>
            <person name="Lang F.B.F."/>
            <person name="Roger A.J."/>
            <person name="Ruiz-Trillo I."/>
            <person name="Haas B."/>
            <person name="Nusbaum C."/>
            <person name="Birren B."/>
        </authorList>
    </citation>
    <scope>NUCLEOTIDE SEQUENCE [LARGE SCALE GENOMIC DNA]</scope>
    <source>
        <strain evidence="2 3">JP610</strain>
    </source>
</reference>
<dbReference type="EMBL" id="KQ241600">
    <property type="protein sequence ID" value="KNC87743.1"/>
    <property type="molecule type" value="Genomic_DNA"/>
</dbReference>
<evidence type="ECO:0000313" key="2">
    <source>
        <dbReference type="EMBL" id="KNC87743.1"/>
    </source>
</evidence>
<accession>A0A0L0GHC8</accession>
<sequence length="328" mass="36756">MSIHLLRTRVHRMKPFGGDPAEHTYMPKSQSRDQNTGQDRPKNETEVRGNNSQGWCEIVAYHIDQQLGLDRVPVTVGRPIALQALLDVTKSEFERDTLQRWALFSDVTNQGDAVVRGSVTEWLTGDTLTTPDGLQCTEQWQDMLESFAKHSKTSVVQDPALLKATTTLKVFDFLMLNVDRKKRGNVFLGCPPKTFTHLTSAKKLFRKGCKTLQMDNGLGLYEPACLANYHSLKEYKEALLNSSSKDIGRLYQELPSAFSCVGIEHTLTTALHNTGHRLGASLQNSLTCDPTHTYGPVLQYYDSACYVTGLNYRMQILRERLSHCAGGS</sequence>
<dbReference type="RefSeq" id="XP_014161645.1">
    <property type="nucleotide sequence ID" value="XM_014306170.1"/>
</dbReference>
<evidence type="ECO:0000256" key="1">
    <source>
        <dbReference type="SAM" id="MobiDB-lite"/>
    </source>
</evidence>